<evidence type="ECO:0000313" key="3">
    <source>
        <dbReference type="EMBL" id="KAA8492616.1"/>
    </source>
</evidence>
<proteinExistence type="predicted"/>
<dbReference type="Proteomes" id="UP000324585">
    <property type="component" value="Unassembled WGS sequence"/>
</dbReference>
<accession>A0A5J4YMK5</accession>
<feature type="transmembrane region" description="Helical" evidence="2">
    <location>
        <begin position="286"/>
        <end position="305"/>
    </location>
</feature>
<gene>
    <name evidence="3" type="ORF">FVE85_8123</name>
</gene>
<keyword evidence="2" id="KW-1133">Transmembrane helix</keyword>
<name>A0A5J4YMK5_PORPP</name>
<comment type="caution">
    <text evidence="3">The sequence shown here is derived from an EMBL/GenBank/DDBJ whole genome shotgun (WGS) entry which is preliminary data.</text>
</comment>
<dbReference type="EMBL" id="VRMN01000009">
    <property type="protein sequence ID" value="KAA8492616.1"/>
    <property type="molecule type" value="Genomic_DNA"/>
</dbReference>
<keyword evidence="2" id="KW-0472">Membrane</keyword>
<protein>
    <submittedName>
        <fullName evidence="3">Uncharacterized protein</fullName>
    </submittedName>
</protein>
<evidence type="ECO:0000256" key="1">
    <source>
        <dbReference type="SAM" id="MobiDB-lite"/>
    </source>
</evidence>
<keyword evidence="2" id="KW-0812">Transmembrane</keyword>
<feature type="region of interest" description="Disordered" evidence="1">
    <location>
        <begin position="56"/>
        <end position="79"/>
    </location>
</feature>
<feature type="compositionally biased region" description="Polar residues" evidence="1">
    <location>
        <begin position="58"/>
        <end position="73"/>
    </location>
</feature>
<sequence>MRKEMRGGTSGGAPVRGAFLWTWMVLCVVVVVVILRAHAAEAVRLNVMVVQADGAPGQTASRGNASGAEQNDPSGGLVDDELRSPSMGALVSNVFRDVLSLHDIMERMFAASEASFRNALKQHYIPMRGIERFSFFHPLGPVFQGWDDASTGPDVRRAFRLSQEQDGQKLVARMSLPELGQLGEKELRSREVSASARAGMLNVQVKLETTDGQHLNIIRSESIGYELDGLPLDTDIDLRTGDVIISASLNGRTDQAGAGDSKAASVDHTLVDSFPAQRHRAHPYRVLIILSAVVVLLAVSVVFIYRHFGVAGLAESSAVHSPAHSRPAAKGKQL</sequence>
<organism evidence="3 4">
    <name type="scientific">Porphyridium purpureum</name>
    <name type="common">Red alga</name>
    <name type="synonym">Porphyridium cruentum</name>
    <dbReference type="NCBI Taxonomy" id="35688"/>
    <lineage>
        <taxon>Eukaryota</taxon>
        <taxon>Rhodophyta</taxon>
        <taxon>Bangiophyceae</taxon>
        <taxon>Porphyridiales</taxon>
        <taxon>Porphyridiaceae</taxon>
        <taxon>Porphyridium</taxon>
    </lineage>
</organism>
<keyword evidence="4" id="KW-1185">Reference proteome</keyword>
<evidence type="ECO:0000256" key="2">
    <source>
        <dbReference type="SAM" id="Phobius"/>
    </source>
</evidence>
<feature type="transmembrane region" description="Helical" evidence="2">
    <location>
        <begin position="20"/>
        <end position="39"/>
    </location>
</feature>
<evidence type="ECO:0000313" key="4">
    <source>
        <dbReference type="Proteomes" id="UP000324585"/>
    </source>
</evidence>
<reference evidence="4" key="1">
    <citation type="journal article" date="2019" name="Nat. Commun.">
        <title>Expansion of phycobilisome linker gene families in mesophilic red algae.</title>
        <authorList>
            <person name="Lee J."/>
            <person name="Kim D."/>
            <person name="Bhattacharya D."/>
            <person name="Yoon H.S."/>
        </authorList>
    </citation>
    <scope>NUCLEOTIDE SEQUENCE [LARGE SCALE GENOMIC DNA]</scope>
    <source>
        <strain evidence="4">CCMP 1328</strain>
    </source>
</reference>
<dbReference type="AlphaFoldDB" id="A0A5J4YMK5"/>